<dbReference type="EMBL" id="VMNX01000161">
    <property type="protein sequence ID" value="MPY52917.1"/>
    <property type="molecule type" value="Genomic_DNA"/>
</dbReference>
<keyword evidence="6" id="KW-1185">Reference proteome</keyword>
<evidence type="ECO:0000313" key="5">
    <source>
        <dbReference type="EMBL" id="MPY52917.1"/>
    </source>
</evidence>
<organism evidence="5 6">
    <name type="scientific">Streptomyces acidicola</name>
    <dbReference type="NCBI Taxonomy" id="2596892"/>
    <lineage>
        <taxon>Bacteria</taxon>
        <taxon>Bacillati</taxon>
        <taxon>Actinomycetota</taxon>
        <taxon>Actinomycetes</taxon>
        <taxon>Kitasatosporales</taxon>
        <taxon>Streptomycetaceae</taxon>
        <taxon>Streptomyces</taxon>
    </lineage>
</organism>
<evidence type="ECO:0000256" key="2">
    <source>
        <dbReference type="ARBA" id="ARBA00022679"/>
    </source>
</evidence>
<dbReference type="GO" id="GO:0016757">
    <property type="term" value="F:glycosyltransferase activity"/>
    <property type="evidence" value="ECO:0007669"/>
    <property type="project" value="InterPro"/>
</dbReference>
<gene>
    <name evidence="5" type="ORF">FPZ41_31895</name>
</gene>
<protein>
    <recommendedName>
        <fullName evidence="1">D-inositol 3-phosphate glycosyltransferase</fullName>
    </recommendedName>
</protein>
<evidence type="ECO:0000256" key="1">
    <source>
        <dbReference type="ARBA" id="ARBA00021292"/>
    </source>
</evidence>
<feature type="domain" description="Glycosyl transferase family 1" evidence="4">
    <location>
        <begin position="66"/>
        <end position="226"/>
    </location>
</feature>
<sequence length="570" mass="61498">MRIGQEHLSYDNHVPGVRTAQNEAIRHLNAFVTVSTQDADDHRRHLSGLRTRITDIANAAPRPKAEPSDLRAPLVIAAGRLMPVKRYDLLVEAFAKVVAVHPEWRLRIYGQGPERTNLRAAIDTLGLNDHAFLMGPHATMETEWAKASVAAVSSEWESFGMTILEAMHAGVPVVATDCPHGPGEIITDGSDGLLVPSGDPDALAAGLLKLIEDPDQMRRLGAAARSTVQRFAPSAIALQYEQLIGEILEARTPVTLKITRRARRAIGALLPRASRVPRTNETPGPGPKDATSSLTGELARDAKPRPLRPMSDCRVDTEGSVRISVRASGVSGEGLTLVLRRRHNDDELRIPLESPSDTKDPRTVTLTRDRLSLAEGRWDLHIERSQDGIRRRLKAGLVEQRGLLSATPTAGEPVTWSIPYTTKDGYLALRTFHRAAHGEVTALPAGDGSLTVEAFVHGVVLGEGAALVGVSRGEGTEGFETPVAAVDGPLFRARLMSLPSPAGPDKALWDLFLRPVQGAEPVRLGRLLGDIVDRKETDKYPAVTMATSTGGSVAARFFFTVTNDLSISAS</sequence>
<dbReference type="Gene3D" id="3.40.50.2000">
    <property type="entry name" value="Glycogen Phosphorylase B"/>
    <property type="match status" value="2"/>
</dbReference>
<name>A0A5N8X003_9ACTN</name>
<dbReference type="AlphaFoldDB" id="A0A5N8X003"/>
<feature type="region of interest" description="Disordered" evidence="3">
    <location>
        <begin position="272"/>
        <end position="313"/>
    </location>
</feature>
<proteinExistence type="predicted"/>
<keyword evidence="2 5" id="KW-0808">Transferase</keyword>
<evidence type="ECO:0000259" key="4">
    <source>
        <dbReference type="Pfam" id="PF00534"/>
    </source>
</evidence>
<dbReference type="PANTHER" id="PTHR12526">
    <property type="entry name" value="GLYCOSYLTRANSFERASE"/>
    <property type="match status" value="1"/>
</dbReference>
<evidence type="ECO:0000256" key="3">
    <source>
        <dbReference type="SAM" id="MobiDB-lite"/>
    </source>
</evidence>
<dbReference type="Pfam" id="PF00534">
    <property type="entry name" value="Glycos_transf_1"/>
    <property type="match status" value="1"/>
</dbReference>
<evidence type="ECO:0000313" key="6">
    <source>
        <dbReference type="Proteomes" id="UP000373149"/>
    </source>
</evidence>
<accession>A0A5N8X003</accession>
<dbReference type="InterPro" id="IPR001296">
    <property type="entry name" value="Glyco_trans_1"/>
</dbReference>
<dbReference type="Proteomes" id="UP000373149">
    <property type="component" value="Unassembled WGS sequence"/>
</dbReference>
<reference evidence="5 6" key="1">
    <citation type="submission" date="2019-09" db="EMBL/GenBank/DDBJ databases">
        <authorList>
            <person name="Duangmal K."/>
            <person name="Teo W.F.A."/>
            <person name="Lipun K."/>
        </authorList>
    </citation>
    <scope>NUCLEOTIDE SEQUENCE [LARGE SCALE GENOMIC DNA]</scope>
    <source>
        <strain evidence="5 6">K1PN6</strain>
    </source>
</reference>
<dbReference type="RefSeq" id="WP_152867099.1">
    <property type="nucleotide sequence ID" value="NZ_VMNX01000161.1"/>
</dbReference>
<dbReference type="PANTHER" id="PTHR12526:SF627">
    <property type="entry name" value="D-RHAMNOSYLTRANSFERASE WBPZ"/>
    <property type="match status" value="1"/>
</dbReference>
<dbReference type="SUPFAM" id="SSF53756">
    <property type="entry name" value="UDP-Glycosyltransferase/glycogen phosphorylase"/>
    <property type="match status" value="1"/>
</dbReference>
<comment type="caution">
    <text evidence="5">The sequence shown here is derived from an EMBL/GenBank/DDBJ whole genome shotgun (WGS) entry which is preliminary data.</text>
</comment>